<dbReference type="Proteomes" id="UP000323521">
    <property type="component" value="Chromosome"/>
</dbReference>
<dbReference type="EMBL" id="CP017634">
    <property type="protein sequence ID" value="ATW27011.1"/>
    <property type="molecule type" value="Genomic_DNA"/>
</dbReference>
<name>A0A3G1KX46_FORW1</name>
<dbReference type="OrthoDB" id="134776at2"/>
<organism evidence="1 2">
    <name type="scientific">Formimonas warabiya</name>
    <dbReference type="NCBI Taxonomy" id="1761012"/>
    <lineage>
        <taxon>Bacteria</taxon>
        <taxon>Bacillati</taxon>
        <taxon>Bacillota</taxon>
        <taxon>Clostridia</taxon>
        <taxon>Eubacteriales</taxon>
        <taxon>Peptococcaceae</taxon>
        <taxon>Candidatus Formimonas</taxon>
    </lineage>
</organism>
<dbReference type="NCBIfam" id="TIGR02906">
    <property type="entry name" value="spore_CotS"/>
    <property type="match status" value="1"/>
</dbReference>
<dbReference type="PANTHER" id="PTHR39179">
    <property type="entry name" value="SPORE COAT PROTEIN I"/>
    <property type="match status" value="1"/>
</dbReference>
<dbReference type="AlphaFoldDB" id="A0A3G1KX46"/>
<accession>A0A3G1KX46</accession>
<evidence type="ECO:0008006" key="3">
    <source>
        <dbReference type="Google" id="ProtNLM"/>
    </source>
</evidence>
<dbReference type="SUPFAM" id="SSF56112">
    <property type="entry name" value="Protein kinase-like (PK-like)"/>
    <property type="match status" value="1"/>
</dbReference>
<evidence type="ECO:0000313" key="1">
    <source>
        <dbReference type="EMBL" id="ATW27011.1"/>
    </source>
</evidence>
<dbReference type="GO" id="GO:0042601">
    <property type="term" value="C:endospore-forming forespore"/>
    <property type="evidence" value="ECO:0007669"/>
    <property type="project" value="TreeGrafter"/>
</dbReference>
<keyword evidence="2" id="KW-1185">Reference proteome</keyword>
<dbReference type="RefSeq" id="WP_148136343.1">
    <property type="nucleotide sequence ID" value="NZ_CP017634.1"/>
</dbReference>
<dbReference type="Gene3D" id="3.90.1200.10">
    <property type="match status" value="1"/>
</dbReference>
<sequence length="341" mass="40399">MDRDKMISILQWWEETPQEIKAVGDVYQVDTGRGKICLKEVTGSMDRVLMMMDAMNYVKSRGFSLMAPCIPARDGRMVVPDHQTYYFVQEWMEGREPDYRNAGDMSLAAEAVAQFHRASIGFTPGKGYQAKNKLGKWPQKLKEKTDDLKKFLHLARSVPQPKELEREFREHGDWLLDQAAESTDRLAQSRYQDLVEEARDWGTLVHGDTAARNFVLFQEKIYLIDFDAIAIDIHVTDLWRLLRRTLWRNHWDMSLTARVLKAYGKFVPLESKHMEVLLAFLQFPEIPWRIVKEYYEKKHEHFWNEPYLTEKFAYYVHQYREIERFLKAFAAMIYSWPEVNP</sequence>
<protein>
    <recommendedName>
        <fullName evidence="3">CotS family spore coat protein</fullName>
    </recommendedName>
</protein>
<dbReference type="Gene3D" id="3.30.200.20">
    <property type="entry name" value="Phosphorylase Kinase, domain 1"/>
    <property type="match status" value="1"/>
</dbReference>
<dbReference type="InterPro" id="IPR047175">
    <property type="entry name" value="CotS-like"/>
</dbReference>
<dbReference type="InterPro" id="IPR011009">
    <property type="entry name" value="Kinase-like_dom_sf"/>
</dbReference>
<proteinExistence type="predicted"/>
<dbReference type="PANTHER" id="PTHR39179:SF3">
    <property type="entry name" value="COTS-RELATED PROTEIN"/>
    <property type="match status" value="1"/>
</dbReference>
<dbReference type="KEGG" id="fwa:DCMF_21595"/>
<evidence type="ECO:0000313" key="2">
    <source>
        <dbReference type="Proteomes" id="UP000323521"/>
    </source>
</evidence>
<gene>
    <name evidence="1" type="ORF">DCMF_21595</name>
</gene>
<dbReference type="InterPro" id="IPR014255">
    <property type="entry name" value="Spore_coat_CotS"/>
</dbReference>
<reference evidence="1 2" key="1">
    <citation type="submission" date="2016-10" db="EMBL/GenBank/DDBJ databases">
        <title>Complete Genome Sequence of Peptococcaceae strain DCMF.</title>
        <authorList>
            <person name="Edwards R.J."/>
            <person name="Holland S.I."/>
            <person name="Deshpande N.P."/>
            <person name="Wong Y.K."/>
            <person name="Ertan H."/>
            <person name="Manefield M."/>
            <person name="Russell T.L."/>
            <person name="Lee M.J."/>
        </authorList>
    </citation>
    <scope>NUCLEOTIDE SEQUENCE [LARGE SCALE GENOMIC DNA]</scope>
    <source>
        <strain evidence="1 2">DCMF</strain>
    </source>
</reference>